<dbReference type="AlphaFoldDB" id="A0A2P4QN86"/>
<reference evidence="1 2" key="1">
    <citation type="journal article" date="2013" name="Proc. Natl. Acad. Sci. U.S.A.">
        <title>Genome of an arbuscular mycorrhizal fungus provides insight into the oldest plant symbiosis.</title>
        <authorList>
            <person name="Tisserant E."/>
            <person name="Malbreil M."/>
            <person name="Kuo A."/>
            <person name="Kohler A."/>
            <person name="Symeonidi A."/>
            <person name="Balestrini R."/>
            <person name="Charron P."/>
            <person name="Duensing N."/>
            <person name="Frei Dit Frey N."/>
            <person name="Gianinazzi-Pearson V."/>
            <person name="Gilbert L.B."/>
            <person name="Handa Y."/>
            <person name="Herr J.R."/>
            <person name="Hijri M."/>
            <person name="Koul R."/>
            <person name="Kawaguchi M."/>
            <person name="Krajinski F."/>
            <person name="Lammers P.J."/>
            <person name="Masclaux F.G."/>
            <person name="Murat C."/>
            <person name="Morin E."/>
            <person name="Ndikumana S."/>
            <person name="Pagni M."/>
            <person name="Petitpierre D."/>
            <person name="Requena N."/>
            <person name="Rosikiewicz P."/>
            <person name="Riley R."/>
            <person name="Saito K."/>
            <person name="San Clemente H."/>
            <person name="Shapiro H."/>
            <person name="van Tuinen D."/>
            <person name="Becard G."/>
            <person name="Bonfante P."/>
            <person name="Paszkowski U."/>
            <person name="Shachar-Hill Y.Y."/>
            <person name="Tuskan G.A."/>
            <person name="Young P.W."/>
            <person name="Sanders I.R."/>
            <person name="Henrissat B."/>
            <person name="Rensing S.A."/>
            <person name="Grigoriev I.V."/>
            <person name="Corradi N."/>
            <person name="Roux C."/>
            <person name="Martin F."/>
        </authorList>
    </citation>
    <scope>NUCLEOTIDE SEQUENCE [LARGE SCALE GENOMIC DNA]</scope>
    <source>
        <strain evidence="1 2">DAOM 197198</strain>
    </source>
</reference>
<evidence type="ECO:0000313" key="2">
    <source>
        <dbReference type="Proteomes" id="UP000018888"/>
    </source>
</evidence>
<dbReference type="Gene3D" id="1.10.510.10">
    <property type="entry name" value="Transferase(Phosphotransferase) domain 1"/>
    <property type="match status" value="1"/>
</dbReference>
<organism evidence="1 2">
    <name type="scientific">Rhizophagus irregularis (strain DAOM 181602 / DAOM 197198 / MUCL 43194)</name>
    <name type="common">Arbuscular mycorrhizal fungus</name>
    <name type="synonym">Glomus intraradices</name>
    <dbReference type="NCBI Taxonomy" id="747089"/>
    <lineage>
        <taxon>Eukaryota</taxon>
        <taxon>Fungi</taxon>
        <taxon>Fungi incertae sedis</taxon>
        <taxon>Mucoromycota</taxon>
        <taxon>Glomeromycotina</taxon>
        <taxon>Glomeromycetes</taxon>
        <taxon>Glomerales</taxon>
        <taxon>Glomeraceae</taxon>
        <taxon>Rhizophagus</taxon>
    </lineage>
</organism>
<evidence type="ECO:0000313" key="1">
    <source>
        <dbReference type="EMBL" id="POG79090.1"/>
    </source>
</evidence>
<name>A0A2P4QN86_RHIID</name>
<accession>A0A2P4QN86</accession>
<sequence>MTQWKLYLNKLNISNGDSAKHFHIVNLLLRNHGVTIVTHLELMMEGWTSGNSDVDKFIDIKEIDEGGFSKVYSAIWTDGKSKLLKIHWNTFKEYGLTLYGITNNPDTKKFMMMIIQFTDKGSFENILQADEVISYISDFGLSGLANEQISDDKVYVVTPFIYCTRSLNRESYTSPSDIYSLAICSGLRPEFGKGTSECYKKLAYKQYCGYKGKEIKAAFEEAKEISNISTLYDAIYTSRAFAYRNL</sequence>
<dbReference type="InterPro" id="IPR011009">
    <property type="entry name" value="Kinase-like_dom_sf"/>
</dbReference>
<proteinExistence type="predicted"/>
<dbReference type="Proteomes" id="UP000018888">
    <property type="component" value="Unassembled WGS sequence"/>
</dbReference>
<dbReference type="SUPFAM" id="SSF56112">
    <property type="entry name" value="Protein kinase-like (PK-like)"/>
    <property type="match status" value="1"/>
</dbReference>
<dbReference type="EMBL" id="AUPC02000027">
    <property type="protein sequence ID" value="POG79090.1"/>
    <property type="molecule type" value="Genomic_DNA"/>
</dbReference>
<reference evidence="1 2" key="2">
    <citation type="journal article" date="2018" name="New Phytol.">
        <title>High intraspecific genome diversity in the model arbuscular mycorrhizal symbiont Rhizophagus irregularis.</title>
        <authorList>
            <person name="Chen E.C.H."/>
            <person name="Morin E."/>
            <person name="Beaudet D."/>
            <person name="Noel J."/>
            <person name="Yildirir G."/>
            <person name="Ndikumana S."/>
            <person name="Charron P."/>
            <person name="St-Onge C."/>
            <person name="Giorgi J."/>
            <person name="Kruger M."/>
            <person name="Marton T."/>
            <person name="Ropars J."/>
            <person name="Grigoriev I.V."/>
            <person name="Hainaut M."/>
            <person name="Henrissat B."/>
            <person name="Roux C."/>
            <person name="Martin F."/>
            <person name="Corradi N."/>
        </authorList>
    </citation>
    <scope>NUCLEOTIDE SEQUENCE [LARGE SCALE GENOMIC DNA]</scope>
    <source>
        <strain evidence="1 2">DAOM 197198</strain>
    </source>
</reference>
<keyword evidence="2" id="KW-1185">Reference proteome</keyword>
<protein>
    <recommendedName>
        <fullName evidence="3">Protein kinase domain-containing protein</fullName>
    </recommendedName>
</protein>
<evidence type="ECO:0008006" key="3">
    <source>
        <dbReference type="Google" id="ProtNLM"/>
    </source>
</evidence>
<gene>
    <name evidence="1" type="ORF">GLOIN_2v1765890</name>
</gene>
<comment type="caution">
    <text evidence="1">The sequence shown here is derived from an EMBL/GenBank/DDBJ whole genome shotgun (WGS) entry which is preliminary data.</text>
</comment>